<keyword evidence="11" id="KW-1185">Reference proteome</keyword>
<evidence type="ECO:0000256" key="7">
    <source>
        <dbReference type="RuleBase" id="RU363032"/>
    </source>
</evidence>
<feature type="transmembrane region" description="Helical" evidence="7">
    <location>
        <begin position="219"/>
        <end position="242"/>
    </location>
</feature>
<evidence type="ECO:0000259" key="8">
    <source>
        <dbReference type="PROSITE" id="PS50928"/>
    </source>
</evidence>
<dbReference type="CDD" id="cd06261">
    <property type="entry name" value="TM_PBP2"/>
    <property type="match status" value="1"/>
</dbReference>
<dbReference type="EMBL" id="CP021422">
    <property type="protein sequence ID" value="ASB42043.1"/>
    <property type="molecule type" value="Genomic_DNA"/>
</dbReference>
<name>A0A1Z2XUD4_9FIRM</name>
<dbReference type="InterPro" id="IPR000515">
    <property type="entry name" value="MetI-like"/>
</dbReference>
<proteinExistence type="inferred from homology"/>
<protein>
    <submittedName>
        <fullName evidence="10">Sugar ABC transporter permease</fullName>
    </submittedName>
</protein>
<keyword evidence="2 7" id="KW-0813">Transport</keyword>
<dbReference type="InterPro" id="IPR051393">
    <property type="entry name" value="ABC_transporter_permease"/>
</dbReference>
<dbReference type="InterPro" id="IPR035906">
    <property type="entry name" value="MetI-like_sf"/>
</dbReference>
<dbReference type="RefSeq" id="WP_066538738.1">
    <property type="nucleotide sequence ID" value="NZ_CAJTCQ010000001.1"/>
</dbReference>
<dbReference type="GO" id="GO:0055085">
    <property type="term" value="P:transmembrane transport"/>
    <property type="evidence" value="ECO:0007669"/>
    <property type="project" value="InterPro"/>
</dbReference>
<feature type="transmembrane region" description="Helical" evidence="7">
    <location>
        <begin position="81"/>
        <end position="106"/>
    </location>
</feature>
<reference evidence="9" key="1">
    <citation type="journal article" date="2017" name="Genome Announc.">
        <title>High-Quality Whole-Genome Sequences of the Oligo-Mouse-Microbiota Bacterial Community.</title>
        <authorList>
            <person name="Garzetti D."/>
            <person name="Brugiroux S."/>
            <person name="Bunk B."/>
            <person name="Pukall R."/>
            <person name="McCoy K.D."/>
            <person name="Macpherson A.J."/>
            <person name="Stecher B."/>
        </authorList>
    </citation>
    <scope>NUCLEOTIDE SEQUENCE</scope>
    <source>
        <strain evidence="9">KB18</strain>
    </source>
</reference>
<evidence type="ECO:0000256" key="4">
    <source>
        <dbReference type="ARBA" id="ARBA00022692"/>
    </source>
</evidence>
<keyword evidence="6 7" id="KW-0472">Membrane</keyword>
<dbReference type="GO" id="GO:0005886">
    <property type="term" value="C:plasma membrane"/>
    <property type="evidence" value="ECO:0007669"/>
    <property type="project" value="UniProtKB-SubCell"/>
</dbReference>
<keyword evidence="5 7" id="KW-1133">Transmembrane helix</keyword>
<accession>A0A1Z2XUD4</accession>
<evidence type="ECO:0000256" key="1">
    <source>
        <dbReference type="ARBA" id="ARBA00004651"/>
    </source>
</evidence>
<evidence type="ECO:0000256" key="3">
    <source>
        <dbReference type="ARBA" id="ARBA00022475"/>
    </source>
</evidence>
<dbReference type="EMBL" id="CP065321">
    <property type="protein sequence ID" value="QQR31311.1"/>
    <property type="molecule type" value="Genomic_DNA"/>
</dbReference>
<feature type="transmembrane region" description="Helical" evidence="7">
    <location>
        <begin position="21"/>
        <end position="41"/>
    </location>
</feature>
<dbReference type="KEGG" id="amur:ADH66_16100"/>
<feature type="domain" description="ABC transmembrane type-1" evidence="8">
    <location>
        <begin position="83"/>
        <end position="304"/>
    </location>
</feature>
<keyword evidence="3" id="KW-1003">Cell membrane</keyword>
<evidence type="ECO:0000313" key="10">
    <source>
        <dbReference type="EMBL" id="QQR31311.1"/>
    </source>
</evidence>
<keyword evidence="4 7" id="KW-0812">Transmembrane</keyword>
<feature type="transmembrane region" description="Helical" evidence="7">
    <location>
        <begin position="118"/>
        <end position="142"/>
    </location>
</feature>
<evidence type="ECO:0000313" key="9">
    <source>
        <dbReference type="EMBL" id="ASB42043.1"/>
    </source>
</evidence>
<reference evidence="11" key="2">
    <citation type="submission" date="2017-05" db="EMBL/GenBank/DDBJ databases">
        <title>Improved OligoMM genomes.</title>
        <authorList>
            <person name="Garzetti D."/>
        </authorList>
    </citation>
    <scope>NUCLEOTIDE SEQUENCE [LARGE SCALE GENOMIC DNA]</scope>
    <source>
        <strain evidence="11">KB18</strain>
    </source>
</reference>
<reference evidence="10 12" key="3">
    <citation type="submission" date="2020-11" db="EMBL/GenBank/DDBJ databases">
        <title>Closed and high quality bacterial genomes of the OMM12 community.</title>
        <authorList>
            <person name="Marbouty M."/>
            <person name="Lamy-Besnier Q."/>
            <person name="Debarbieux L."/>
            <person name="Koszul R."/>
        </authorList>
    </citation>
    <scope>NUCLEOTIDE SEQUENCE [LARGE SCALE GENOMIC DNA]</scope>
    <source>
        <strain evidence="10 12">KB18</strain>
    </source>
</reference>
<evidence type="ECO:0000313" key="11">
    <source>
        <dbReference type="Proteomes" id="UP000196710"/>
    </source>
</evidence>
<evidence type="ECO:0000256" key="5">
    <source>
        <dbReference type="ARBA" id="ARBA00022989"/>
    </source>
</evidence>
<dbReference type="SUPFAM" id="SSF161098">
    <property type="entry name" value="MetI-like"/>
    <property type="match status" value="1"/>
</dbReference>
<organism evidence="10 12">
    <name type="scientific">Acutalibacter muris</name>
    <dbReference type="NCBI Taxonomy" id="1796620"/>
    <lineage>
        <taxon>Bacteria</taxon>
        <taxon>Bacillati</taxon>
        <taxon>Bacillota</taxon>
        <taxon>Clostridia</taxon>
        <taxon>Eubacteriales</taxon>
        <taxon>Acutalibacteraceae</taxon>
        <taxon>Acutalibacter</taxon>
    </lineage>
</organism>
<comment type="subcellular location">
    <subcellularLocation>
        <location evidence="1 7">Cell membrane</location>
        <topology evidence="1 7">Multi-pass membrane protein</topology>
    </subcellularLocation>
</comment>
<dbReference type="PANTHER" id="PTHR30193">
    <property type="entry name" value="ABC TRANSPORTER PERMEASE PROTEIN"/>
    <property type="match status" value="1"/>
</dbReference>
<dbReference type="Pfam" id="PF00528">
    <property type="entry name" value="BPD_transp_1"/>
    <property type="match status" value="1"/>
</dbReference>
<dbReference type="PROSITE" id="PS50928">
    <property type="entry name" value="ABC_TM1"/>
    <property type="match status" value="1"/>
</dbReference>
<evidence type="ECO:0000256" key="6">
    <source>
        <dbReference type="ARBA" id="ARBA00023136"/>
    </source>
</evidence>
<evidence type="ECO:0000313" key="12">
    <source>
        <dbReference type="Proteomes" id="UP000596035"/>
    </source>
</evidence>
<dbReference type="Proteomes" id="UP000196710">
    <property type="component" value="Chromosome"/>
</dbReference>
<dbReference type="PANTHER" id="PTHR30193:SF44">
    <property type="entry name" value="LACTOSE TRANSPORT SYSTEM PERMEASE PROTEIN LACF"/>
    <property type="match status" value="1"/>
</dbReference>
<evidence type="ECO:0000256" key="2">
    <source>
        <dbReference type="ARBA" id="ARBA00022448"/>
    </source>
</evidence>
<sequence>MAKPASSLKNRAKRQGFFAKYLPLYALMLPGLAYLVINNYMPMIGLTFAFKKINYNVGVFNSPWCGLSNFSFLFKTDDAFIIFRNTICYNLVFIILGNVVAIIIAILLEQIRTKALKLYQTCILIPYLLSITVVSYLAFAFLSSDSGFINNSILEPLGIEPISWYSTPRYWPFILVFINLWKGFGYSSILYFATLIGIDGSYYEAAVIDGASTWQQIKYVTLPCLKTTIITLVIMAIGRMFYSDFGLFYQVPMNNGMLFDVTNTIDTYVYRGLLQLNDVGRSSAAGFLQSLLGFILVMGTNLVTRKVDPDSALF</sequence>
<dbReference type="AlphaFoldDB" id="A0A1Z2XUD4"/>
<feature type="transmembrane region" description="Helical" evidence="7">
    <location>
        <begin position="284"/>
        <end position="304"/>
    </location>
</feature>
<dbReference type="Gene3D" id="1.10.3720.10">
    <property type="entry name" value="MetI-like"/>
    <property type="match status" value="1"/>
</dbReference>
<comment type="similarity">
    <text evidence="7">Belongs to the binding-protein-dependent transport system permease family.</text>
</comment>
<dbReference type="Proteomes" id="UP000596035">
    <property type="component" value="Chromosome"/>
</dbReference>
<gene>
    <name evidence="9" type="ORF">ADH66_16100</name>
    <name evidence="10" type="ORF">I5Q82_06475</name>
</gene>
<feature type="transmembrane region" description="Helical" evidence="7">
    <location>
        <begin position="170"/>
        <end position="198"/>
    </location>
</feature>